<dbReference type="SUPFAM" id="SSF69304">
    <property type="entry name" value="Tricorn protease N-terminal domain"/>
    <property type="match status" value="1"/>
</dbReference>
<sequence>MNRDLRRRSMQYKWIGVCLMVLAGLAKAQLTIEITQTLDSARPIAVLPFTGQQVDENIGAIIRSNLSHSDYFKALQPPEGTDARVSQDEGWTTSADLLVRGSAEKLADGRLRFHYTLLERGSGDVLLDDALVAGTGRWRDVAHYISDRIYEKMTGERGFFTTHLLYVNEYTRNGRIRYRLGISDMDGKRHVTALDSAEPILAPSWSPDSRRISYVSFESGKPAVYIQELATRKRTLLTDFAGLNSAPSWSPDGERMALTLSRDGNPEIYVIDIATRELTRVTNHPAIDTEPRWTADGKALIFTSDRGGGPQIYRVTLATGETRRLTFNGRFNARADLSPNGRYLAMVNENGDGQYRIAIQDLTNGVVNRLTRSPLDASPSFAPNGRMLVYATSRKGSGVLAIMSLDGAFRLTLPPVEGQIREPVWSPYLR</sequence>
<evidence type="ECO:0000259" key="6">
    <source>
        <dbReference type="Pfam" id="PF04052"/>
    </source>
</evidence>
<name>A0A2P6AUN1_9GAMM</name>
<dbReference type="Pfam" id="PF07676">
    <property type="entry name" value="PD40"/>
    <property type="match status" value="4"/>
</dbReference>
<evidence type="ECO:0000313" key="8">
    <source>
        <dbReference type="Proteomes" id="UP000243900"/>
    </source>
</evidence>
<dbReference type="PANTHER" id="PTHR36842">
    <property type="entry name" value="PROTEIN TOLB HOMOLOG"/>
    <property type="match status" value="1"/>
</dbReference>
<comment type="function">
    <text evidence="5">Part of the Tol-Pal system, which plays a role in outer membrane invagination during cell division and is important for maintaining outer membrane integrity.</text>
</comment>
<comment type="caution">
    <text evidence="7">The sequence shown here is derived from an EMBL/GenBank/DDBJ whole genome shotgun (WGS) entry which is preliminary data.</text>
</comment>
<dbReference type="EMBL" id="PTQZ01000017">
    <property type="protein sequence ID" value="PQA50817.1"/>
    <property type="molecule type" value="Genomic_DNA"/>
</dbReference>
<organism evidence="7 8">
    <name type="scientific">Amnimonas aquatica</name>
    <dbReference type="NCBI Taxonomy" id="2094561"/>
    <lineage>
        <taxon>Bacteria</taxon>
        <taxon>Pseudomonadati</taxon>
        <taxon>Pseudomonadota</taxon>
        <taxon>Gammaproteobacteria</taxon>
        <taxon>Moraxellales</taxon>
        <taxon>Moraxellaceae</taxon>
        <taxon>Amnimonas</taxon>
    </lineage>
</organism>
<evidence type="ECO:0000256" key="4">
    <source>
        <dbReference type="ARBA" id="ARBA00022764"/>
    </source>
</evidence>
<accession>A0A2P6AUN1</accession>
<evidence type="ECO:0000256" key="5">
    <source>
        <dbReference type="HAMAP-Rule" id="MF_00671"/>
    </source>
</evidence>
<dbReference type="GO" id="GO:0017038">
    <property type="term" value="P:protein import"/>
    <property type="evidence" value="ECO:0007669"/>
    <property type="project" value="InterPro"/>
</dbReference>
<keyword evidence="8" id="KW-1185">Reference proteome</keyword>
<dbReference type="AlphaFoldDB" id="A0A2P6AUN1"/>
<dbReference type="HAMAP" id="MF_00671">
    <property type="entry name" value="TolB"/>
    <property type="match status" value="1"/>
</dbReference>
<dbReference type="SUPFAM" id="SSF52964">
    <property type="entry name" value="TolB, N-terminal domain"/>
    <property type="match status" value="1"/>
</dbReference>
<evidence type="ECO:0000256" key="2">
    <source>
        <dbReference type="ARBA" id="ARBA00009820"/>
    </source>
</evidence>
<dbReference type="GO" id="GO:0051301">
    <property type="term" value="P:cell division"/>
    <property type="evidence" value="ECO:0007669"/>
    <property type="project" value="UniProtKB-UniRule"/>
</dbReference>
<dbReference type="InterPro" id="IPR011659">
    <property type="entry name" value="WD40"/>
</dbReference>
<keyword evidence="5" id="KW-0132">Cell division</keyword>
<evidence type="ECO:0000256" key="1">
    <source>
        <dbReference type="ARBA" id="ARBA00004418"/>
    </source>
</evidence>
<dbReference type="PANTHER" id="PTHR36842:SF1">
    <property type="entry name" value="PROTEIN TOLB"/>
    <property type="match status" value="1"/>
</dbReference>
<evidence type="ECO:0000313" key="7">
    <source>
        <dbReference type="EMBL" id="PQA50817.1"/>
    </source>
</evidence>
<dbReference type="Proteomes" id="UP000243900">
    <property type="component" value="Unassembled WGS sequence"/>
</dbReference>
<comment type="subcellular location">
    <subcellularLocation>
        <location evidence="1 5">Periplasm</location>
    </subcellularLocation>
</comment>
<reference evidence="8" key="1">
    <citation type="submission" date="2018-02" db="EMBL/GenBank/DDBJ databases">
        <title>Genome sequencing of Solimonas sp. HR-BB.</title>
        <authorList>
            <person name="Lee Y."/>
            <person name="Jeon C.O."/>
        </authorList>
    </citation>
    <scope>NUCLEOTIDE SEQUENCE [LARGE SCALE GENOMIC DNA]</scope>
    <source>
        <strain evidence="8">HR-E</strain>
    </source>
</reference>
<protein>
    <recommendedName>
        <fullName evidence="5">Tol-Pal system protein TolB</fullName>
    </recommendedName>
</protein>
<comment type="subunit">
    <text evidence="5">The Tol-Pal system is composed of five core proteins: the inner membrane proteins TolA, TolQ and TolR, the periplasmic protein TolB and the outer membrane protein Pal. They form a network linking the inner and outer membranes and the peptidoglycan layer.</text>
</comment>
<comment type="similarity">
    <text evidence="2 5">Belongs to the TolB family.</text>
</comment>
<dbReference type="InterPro" id="IPR011042">
    <property type="entry name" value="6-blade_b-propeller_TolB-like"/>
</dbReference>
<dbReference type="InterPro" id="IPR007195">
    <property type="entry name" value="TolB_N"/>
</dbReference>
<evidence type="ECO:0000256" key="3">
    <source>
        <dbReference type="ARBA" id="ARBA00022729"/>
    </source>
</evidence>
<dbReference type="Gene3D" id="2.120.10.30">
    <property type="entry name" value="TolB, C-terminal domain"/>
    <property type="match status" value="1"/>
</dbReference>
<keyword evidence="4 5" id="KW-0574">Periplasm</keyword>
<keyword evidence="3 5" id="KW-0732">Signal</keyword>
<dbReference type="NCBIfam" id="TIGR02800">
    <property type="entry name" value="propeller_TolB"/>
    <property type="match status" value="1"/>
</dbReference>
<proteinExistence type="inferred from homology"/>
<dbReference type="Pfam" id="PF04052">
    <property type="entry name" value="TolB_N"/>
    <property type="match status" value="1"/>
</dbReference>
<keyword evidence="5" id="KW-0131">Cell cycle</keyword>
<dbReference type="InterPro" id="IPR014167">
    <property type="entry name" value="Tol-Pal_TolB"/>
</dbReference>
<feature type="domain" description="TolB N-terminal" evidence="6">
    <location>
        <begin position="30"/>
        <end position="118"/>
    </location>
</feature>
<dbReference type="Gene3D" id="3.40.50.10070">
    <property type="entry name" value="TolB, N-terminal domain"/>
    <property type="match status" value="1"/>
</dbReference>
<gene>
    <name evidence="5 7" type="primary">tolB</name>
    <name evidence="7" type="ORF">C5O18_01740</name>
</gene>
<dbReference type="GO" id="GO:0042597">
    <property type="term" value="C:periplasmic space"/>
    <property type="evidence" value="ECO:0007669"/>
    <property type="project" value="UniProtKB-SubCell"/>
</dbReference>